<dbReference type="PROSITE" id="PS00149">
    <property type="entry name" value="SULFATASE_2"/>
    <property type="match status" value="1"/>
</dbReference>
<dbReference type="Gene3D" id="3.30.1120.10">
    <property type="match status" value="1"/>
</dbReference>
<dbReference type="InterPro" id="IPR050738">
    <property type="entry name" value="Sulfatase"/>
</dbReference>
<dbReference type="InterPro" id="IPR000917">
    <property type="entry name" value="Sulfatase_N"/>
</dbReference>
<evidence type="ECO:0000313" key="8">
    <source>
        <dbReference type="EMBL" id="GAA4310447.1"/>
    </source>
</evidence>
<protein>
    <submittedName>
        <fullName evidence="8">Sulfatase</fullName>
    </submittedName>
</protein>
<organism evidence="8 9">
    <name type="scientific">Compostibacter hankyongensis</name>
    <dbReference type="NCBI Taxonomy" id="1007089"/>
    <lineage>
        <taxon>Bacteria</taxon>
        <taxon>Pseudomonadati</taxon>
        <taxon>Bacteroidota</taxon>
        <taxon>Chitinophagia</taxon>
        <taxon>Chitinophagales</taxon>
        <taxon>Chitinophagaceae</taxon>
        <taxon>Compostibacter</taxon>
    </lineage>
</organism>
<keyword evidence="6" id="KW-0732">Signal</keyword>
<dbReference type="SUPFAM" id="SSF53649">
    <property type="entry name" value="Alkaline phosphatase-like"/>
    <property type="match status" value="1"/>
</dbReference>
<keyword evidence="2" id="KW-0479">Metal-binding</keyword>
<reference evidence="9" key="1">
    <citation type="journal article" date="2019" name="Int. J. Syst. Evol. Microbiol.">
        <title>The Global Catalogue of Microorganisms (GCM) 10K type strain sequencing project: providing services to taxonomists for standard genome sequencing and annotation.</title>
        <authorList>
            <consortium name="The Broad Institute Genomics Platform"/>
            <consortium name="The Broad Institute Genome Sequencing Center for Infectious Disease"/>
            <person name="Wu L."/>
            <person name="Ma J."/>
        </authorList>
    </citation>
    <scope>NUCLEOTIDE SEQUENCE [LARGE SCALE GENOMIC DNA]</scope>
    <source>
        <strain evidence="9">JCM 17664</strain>
    </source>
</reference>
<dbReference type="InterPro" id="IPR017850">
    <property type="entry name" value="Alkaline_phosphatase_core_sf"/>
</dbReference>
<feature type="region of interest" description="Disordered" evidence="5">
    <location>
        <begin position="467"/>
        <end position="488"/>
    </location>
</feature>
<dbReference type="PANTHER" id="PTHR42693">
    <property type="entry name" value="ARYLSULFATASE FAMILY MEMBER"/>
    <property type="match status" value="1"/>
</dbReference>
<accession>A0ABP8FT94</accession>
<feature type="chain" id="PRO_5045392765" evidence="6">
    <location>
        <begin position="22"/>
        <end position="488"/>
    </location>
</feature>
<evidence type="ECO:0000313" key="9">
    <source>
        <dbReference type="Proteomes" id="UP001501207"/>
    </source>
</evidence>
<dbReference type="PANTHER" id="PTHR42693:SF53">
    <property type="entry name" value="ENDO-4-O-SULFATASE"/>
    <property type="match status" value="1"/>
</dbReference>
<evidence type="ECO:0000256" key="5">
    <source>
        <dbReference type="SAM" id="MobiDB-lite"/>
    </source>
</evidence>
<feature type="signal peptide" evidence="6">
    <location>
        <begin position="1"/>
        <end position="21"/>
    </location>
</feature>
<feature type="domain" description="Sulfatase N-terminal" evidence="7">
    <location>
        <begin position="36"/>
        <end position="355"/>
    </location>
</feature>
<evidence type="ECO:0000259" key="7">
    <source>
        <dbReference type="Pfam" id="PF00884"/>
    </source>
</evidence>
<dbReference type="InterPro" id="IPR024607">
    <property type="entry name" value="Sulfatase_CS"/>
</dbReference>
<evidence type="ECO:0000256" key="4">
    <source>
        <dbReference type="ARBA" id="ARBA00022837"/>
    </source>
</evidence>
<evidence type="ECO:0000256" key="2">
    <source>
        <dbReference type="ARBA" id="ARBA00022723"/>
    </source>
</evidence>
<keyword evidence="3" id="KW-0378">Hydrolase</keyword>
<dbReference type="Pfam" id="PF00884">
    <property type="entry name" value="Sulfatase"/>
    <property type="match status" value="1"/>
</dbReference>
<evidence type="ECO:0000256" key="3">
    <source>
        <dbReference type="ARBA" id="ARBA00022801"/>
    </source>
</evidence>
<dbReference type="Pfam" id="PF14707">
    <property type="entry name" value="Sulfatase_C"/>
    <property type="match status" value="1"/>
</dbReference>
<comment type="similarity">
    <text evidence="1">Belongs to the sulfatase family.</text>
</comment>
<evidence type="ECO:0000256" key="1">
    <source>
        <dbReference type="ARBA" id="ARBA00008779"/>
    </source>
</evidence>
<evidence type="ECO:0000256" key="6">
    <source>
        <dbReference type="SAM" id="SignalP"/>
    </source>
</evidence>
<name>A0ABP8FT94_9BACT</name>
<dbReference type="CDD" id="cd16026">
    <property type="entry name" value="GALNS_like"/>
    <property type="match status" value="1"/>
</dbReference>
<comment type="caution">
    <text evidence="8">The sequence shown here is derived from an EMBL/GenBank/DDBJ whole genome shotgun (WGS) entry which is preliminary data.</text>
</comment>
<keyword evidence="9" id="KW-1185">Reference proteome</keyword>
<dbReference type="Proteomes" id="UP001501207">
    <property type="component" value="Unassembled WGS sequence"/>
</dbReference>
<keyword evidence="4" id="KW-0106">Calcium</keyword>
<gene>
    <name evidence="8" type="ORF">GCM10023143_18920</name>
</gene>
<sequence>MQSMKKRLTWIFALLPLTVMAQQNVPAPRTGSPGHPNIIVIFMDDMGYGDVDAYAGTGYTTPNIDRLAAEGMRFTNFYAGEAVCSASRAAILTGCYPNRIGIHGALFPNSKIGLNNKEETVAEVLKKAGYTTGAIGKWHVGDAYKFLPLQNGFDEFFGLPYSNDMWPMSYKGRPLDTADPRSKRPLLPLIEGNRTIRYIRTLQDQNMLTTWYTERAVSFIHQHKSQPFFLYLAHSMVHTPLGVSDKFRGKSKQGIFGDVMMEVDWSVGQVMKALKDNGLEQNTLVVFTSDNGPWLNFGDYAGTTGGLREGKGTSWEGGQREPCIMRWPGVIPPGTVCNKLAGTIDLLPTFARITGAPLPQQKIDGVNILALLKGDPSANPRDHLYYYYNENDLEAVRQGQWKLVFPHRYRSYEGVLPRNDGLPGPYSKGSTGLALYDLRRDPGERYDVKKQHPEVVKRLQALAEKAREDLGDNLTHRQGANRRPPGRI</sequence>
<proteinExistence type="inferred from homology"/>
<dbReference type="Gene3D" id="3.40.720.10">
    <property type="entry name" value="Alkaline Phosphatase, subunit A"/>
    <property type="match status" value="1"/>
</dbReference>
<dbReference type="EMBL" id="BAABFN010000004">
    <property type="protein sequence ID" value="GAA4310447.1"/>
    <property type="molecule type" value="Genomic_DNA"/>
</dbReference>